<evidence type="ECO:0000313" key="2">
    <source>
        <dbReference type="Proteomes" id="UP001221411"/>
    </source>
</evidence>
<sequence length="575" mass="58693">MEISTNSSCGDLDSTGVTAGLLGEIETRPYGTTTSLCETSGEIGTIVLLPPEGEREAPFAFKVVGSLGASVDAACVAPAYGPGCIVARRAMRFVSHNSFRVPVRLSQACAGVLCPEAQTCVDGTCQSATVDPIDCENDAECGPEAGIPPAWQKKLGGPGFQMARHLALGDDGTLVVTGHFDGTINLGGKDLTSKGGTDIYIASYAQGGHHRWSASFGGSLDEDVTRAAIDGKGAMYVIAQFQETVDFGGGPLVNAGGRDVAILKFTNWGKLEWSVRFGGTLTDVPTAIAVGADGTIYVVGGFSGTAAIGSKTLTAVGESDLFALSLTPSGSVRWAKSLGGPGNDSATGAGVDAAGNVYVAGYFEGTVDFGLPMPAMPIKATGSDAFVTSFDAEGGLRWIQTLSGAATDRVQDLAVRGDRVAFAGRITNDTRIDGQVFDVAEEPGIVGAFDTSGKLAWAKRFGGNVDGVGENVAIAADESVVVSGEISLGSAFGASAPATALGTDHAFVAILERDGKPRWGKVFPSSDKAFATGVAAPAHGFALLAGWFLGELDVGAEKLKSEGAADGFLLRVAPP</sequence>
<dbReference type="RefSeq" id="WP_271926832.1">
    <property type="nucleotide sequence ID" value="NZ_JAQNDO010000001.1"/>
</dbReference>
<dbReference type="Proteomes" id="UP001221411">
    <property type="component" value="Unassembled WGS sequence"/>
</dbReference>
<name>A0ABT5F1T6_9BACT</name>
<organism evidence="1 2">
    <name type="scientific">Polyangium mundeleinium</name>
    <dbReference type="NCBI Taxonomy" id="2995306"/>
    <lineage>
        <taxon>Bacteria</taxon>
        <taxon>Pseudomonadati</taxon>
        <taxon>Myxococcota</taxon>
        <taxon>Polyangia</taxon>
        <taxon>Polyangiales</taxon>
        <taxon>Polyangiaceae</taxon>
        <taxon>Polyangium</taxon>
    </lineage>
</organism>
<dbReference type="Gene3D" id="2.80.10.50">
    <property type="match status" value="1"/>
</dbReference>
<gene>
    <name evidence="1" type="ORF">POL67_42405</name>
</gene>
<evidence type="ECO:0000313" key="1">
    <source>
        <dbReference type="EMBL" id="MDC0748056.1"/>
    </source>
</evidence>
<dbReference type="SUPFAM" id="SSF50998">
    <property type="entry name" value="Quinoprotein alcohol dehydrogenase-like"/>
    <property type="match status" value="1"/>
</dbReference>
<accession>A0ABT5F1T6</accession>
<comment type="caution">
    <text evidence="1">The sequence shown here is derived from an EMBL/GenBank/DDBJ whole genome shotgun (WGS) entry which is preliminary data.</text>
</comment>
<keyword evidence="2" id="KW-1185">Reference proteome</keyword>
<dbReference type="InterPro" id="IPR011047">
    <property type="entry name" value="Quinoprotein_ADH-like_sf"/>
</dbReference>
<proteinExistence type="predicted"/>
<dbReference type="PANTHER" id="PTHR35580:SF1">
    <property type="entry name" value="PHYTASE-LIKE DOMAIN-CONTAINING PROTEIN"/>
    <property type="match status" value="1"/>
</dbReference>
<dbReference type="EMBL" id="JAQNDO010000001">
    <property type="protein sequence ID" value="MDC0748056.1"/>
    <property type="molecule type" value="Genomic_DNA"/>
</dbReference>
<dbReference type="InterPro" id="IPR052918">
    <property type="entry name" value="Motility_Chemotaxis_Reg"/>
</dbReference>
<reference evidence="1 2" key="1">
    <citation type="submission" date="2022-11" db="EMBL/GenBank/DDBJ databases">
        <title>Minimal conservation of predation-associated metabolite biosynthetic gene clusters underscores biosynthetic potential of Myxococcota including descriptions for ten novel species: Archangium lansinium sp. nov., Myxococcus landrumus sp. nov., Nannocystis bai.</title>
        <authorList>
            <person name="Ahearne A."/>
            <person name="Stevens C."/>
            <person name="Dowd S."/>
        </authorList>
    </citation>
    <scope>NUCLEOTIDE SEQUENCE [LARGE SCALE GENOMIC DNA]</scope>
    <source>
        <strain evidence="1 2">RJM3</strain>
    </source>
</reference>
<protein>
    <submittedName>
        <fullName evidence="1">Uncharacterized protein</fullName>
    </submittedName>
</protein>
<dbReference type="PANTHER" id="PTHR35580">
    <property type="entry name" value="CELL SURFACE GLYCOPROTEIN (S-LAYER PROTEIN)-LIKE PROTEIN"/>
    <property type="match status" value="1"/>
</dbReference>